<dbReference type="SUPFAM" id="SSF110455">
    <property type="entry name" value="Toprim domain"/>
    <property type="match status" value="1"/>
</dbReference>
<protein>
    <recommendedName>
        <fullName evidence="2">Toprim domain-containing protein</fullName>
    </recommendedName>
</protein>
<gene>
    <name evidence="1" type="ORF">JLLPAJDC_00021</name>
</gene>
<evidence type="ECO:0008006" key="2">
    <source>
        <dbReference type="Google" id="ProtNLM"/>
    </source>
</evidence>
<dbReference type="AlphaFoldDB" id="A0A7G9YXH6"/>
<dbReference type="EMBL" id="MT631519">
    <property type="protein sequence ID" value="QNO52710.1"/>
    <property type="molecule type" value="Genomic_DNA"/>
</dbReference>
<dbReference type="PANTHER" id="PTHR39964">
    <property type="entry name" value="UPF0292 PROTEIN TK1411"/>
    <property type="match status" value="1"/>
</dbReference>
<reference evidence="1" key="1">
    <citation type="submission" date="2020-06" db="EMBL/GenBank/DDBJ databases">
        <title>Unique genomic features of the anaerobic methanotrophic archaea.</title>
        <authorList>
            <person name="Chadwick G.L."/>
            <person name="Skennerton C.T."/>
            <person name="Laso-Perez R."/>
            <person name="Leu A.O."/>
            <person name="Speth D.R."/>
            <person name="Yu H."/>
            <person name="Morgan-Lang C."/>
            <person name="Hatzenpichler R."/>
            <person name="Goudeau D."/>
            <person name="Malmstrom R."/>
            <person name="Brazelton W.J."/>
            <person name="Woyke T."/>
            <person name="Hallam S.J."/>
            <person name="Tyson G.W."/>
            <person name="Wegener G."/>
            <person name="Boetius A."/>
            <person name="Orphan V."/>
        </authorList>
    </citation>
    <scope>NUCLEOTIDE SEQUENCE</scope>
</reference>
<evidence type="ECO:0000313" key="1">
    <source>
        <dbReference type="EMBL" id="QNO52710.1"/>
    </source>
</evidence>
<proteinExistence type="predicted"/>
<accession>A0A7G9YXH6</accession>
<dbReference type="PANTHER" id="PTHR39964:SF2">
    <property type="entry name" value="UPF0292 PROTEIN MJ1624"/>
    <property type="match status" value="1"/>
</dbReference>
<name>A0A7G9YXH6_9EURY</name>
<dbReference type="Pfam" id="PF13155">
    <property type="entry name" value="Toprim_2"/>
    <property type="match status" value="1"/>
</dbReference>
<dbReference type="Gene3D" id="3.40.1360.10">
    <property type="match status" value="1"/>
</dbReference>
<sequence length="147" mass="17000">MEIDMNNKSNRTIRRDDYETYTELASVVQEMDDSVDAIVVEGMHDKEALKEIGITKEIAMYSSSGFSHVEFVDCLRRRHTCVAILTDYDRAGKRYNKKLVALLEREGVKVEKRYREEIGKILGLRGMKSIESINSLRNKVFASQKLY</sequence>
<organism evidence="1">
    <name type="scientific">Candidatus Methanophagaceae archaeon ANME-1 ERB6</name>
    <dbReference type="NCBI Taxonomy" id="2759912"/>
    <lineage>
        <taxon>Archaea</taxon>
        <taxon>Methanobacteriati</taxon>
        <taxon>Methanobacteriota</taxon>
        <taxon>Stenosarchaea group</taxon>
        <taxon>Methanomicrobia</taxon>
        <taxon>Candidatus Methanophagales</taxon>
        <taxon>Candidatus Methanophagaceae</taxon>
    </lineage>
</organism>